<evidence type="ECO:0000256" key="1">
    <source>
        <dbReference type="SAM" id="MobiDB-lite"/>
    </source>
</evidence>
<proteinExistence type="evidence at transcript level"/>
<sequence>MAGEDSQSWWKVSEEQRHISHGGRQESICRGTPLYKSIRSHETYYHDDSIGKTRCHDSITSHQVPPMTCKNYGSYNSR</sequence>
<dbReference type="AlphaFoldDB" id="Q9GMI7"/>
<feature type="compositionally biased region" description="Polar residues" evidence="1">
    <location>
        <begin position="1"/>
        <end position="10"/>
    </location>
</feature>
<protein>
    <submittedName>
        <fullName evidence="2">Uncharacterized protein</fullName>
    </submittedName>
</protein>
<dbReference type="EMBL" id="AB047963">
    <property type="protein sequence ID" value="BAB12374.1"/>
    <property type="molecule type" value="mRNA"/>
</dbReference>
<name>Q9GMI7_MACFA</name>
<accession>Q9GMI7</accession>
<feature type="region of interest" description="Disordered" evidence="1">
    <location>
        <begin position="1"/>
        <end position="26"/>
    </location>
</feature>
<organism evidence="2">
    <name type="scientific">Macaca fascicularis</name>
    <name type="common">Crab-eating macaque</name>
    <name type="synonym">Cynomolgus monkey</name>
    <dbReference type="NCBI Taxonomy" id="9541"/>
    <lineage>
        <taxon>Eukaryota</taxon>
        <taxon>Metazoa</taxon>
        <taxon>Chordata</taxon>
        <taxon>Craniata</taxon>
        <taxon>Vertebrata</taxon>
        <taxon>Euteleostomi</taxon>
        <taxon>Mammalia</taxon>
        <taxon>Eutheria</taxon>
        <taxon>Euarchontoglires</taxon>
        <taxon>Primates</taxon>
        <taxon>Haplorrhini</taxon>
        <taxon>Catarrhini</taxon>
        <taxon>Cercopithecidae</taxon>
        <taxon>Cercopithecinae</taxon>
        <taxon>Macaca</taxon>
    </lineage>
</organism>
<reference evidence="2" key="1">
    <citation type="submission" date="2000-08" db="EMBL/GenBank/DDBJ databases">
        <title>Isolation of full-length cDNA clones from macaque brain cDNA libraries.</title>
        <authorList>
            <person name="Osada N."/>
            <person name="Hida M."/>
            <person name="Kusuda J."/>
            <person name="Tanuma R."/>
            <person name="Iseki K."/>
            <person name="Hirai M."/>
            <person name="Terao K."/>
            <person name="Suzuki Y."/>
            <person name="Sugano S."/>
            <person name="Hashimoto K."/>
        </authorList>
    </citation>
    <scope>NUCLEOTIDE SEQUENCE</scope>
    <source>
        <tissue evidence="2">Brain parietal lobe</tissue>
    </source>
</reference>
<evidence type="ECO:0000313" key="2">
    <source>
        <dbReference type="EMBL" id="BAB12374.1"/>
    </source>
</evidence>